<dbReference type="InterPro" id="IPR018448">
    <property type="entry name" value="TatB"/>
</dbReference>
<dbReference type="AlphaFoldDB" id="A0AA35STM8"/>
<dbReference type="PANTHER" id="PTHR33162:SF1">
    <property type="entry name" value="SEC-INDEPENDENT PROTEIN TRANSLOCASE PROTEIN TATA, CHLOROPLASTIC"/>
    <property type="match status" value="1"/>
</dbReference>
<dbReference type="NCBIfam" id="TIGR01410">
    <property type="entry name" value="tatB"/>
    <property type="match status" value="1"/>
</dbReference>
<dbReference type="GO" id="GO:0043953">
    <property type="term" value="P:protein transport by the Tat complex"/>
    <property type="evidence" value="ECO:0007669"/>
    <property type="project" value="InterPro"/>
</dbReference>
<keyword evidence="5" id="KW-0653">Protein transport</keyword>
<keyword evidence="7" id="KW-0811">Translocation</keyword>
<dbReference type="Pfam" id="PF02416">
    <property type="entry name" value="TatA_B_E"/>
    <property type="match status" value="1"/>
</dbReference>
<dbReference type="Gene3D" id="1.20.5.3310">
    <property type="match status" value="1"/>
</dbReference>
<organism evidence="10 11">
    <name type="scientific">Geodia barretti</name>
    <name type="common">Barrett's horny sponge</name>
    <dbReference type="NCBI Taxonomy" id="519541"/>
    <lineage>
        <taxon>Eukaryota</taxon>
        <taxon>Metazoa</taxon>
        <taxon>Porifera</taxon>
        <taxon>Demospongiae</taxon>
        <taxon>Heteroscleromorpha</taxon>
        <taxon>Tetractinellida</taxon>
        <taxon>Astrophorina</taxon>
        <taxon>Geodiidae</taxon>
        <taxon>Geodia</taxon>
    </lineage>
</organism>
<keyword evidence="9" id="KW-0732">Signal</keyword>
<feature type="chain" id="PRO_5041219540" evidence="9">
    <location>
        <begin position="17"/>
        <end position="96"/>
    </location>
</feature>
<evidence type="ECO:0000256" key="2">
    <source>
        <dbReference type="ARBA" id="ARBA00022448"/>
    </source>
</evidence>
<evidence type="ECO:0000256" key="7">
    <source>
        <dbReference type="ARBA" id="ARBA00023010"/>
    </source>
</evidence>
<keyword evidence="2" id="KW-0813">Transport</keyword>
<accession>A0AA35STM8</accession>
<comment type="subcellular location">
    <subcellularLocation>
        <location evidence="1">Membrane</location>
        <topology evidence="1">Single-pass membrane protein</topology>
    </subcellularLocation>
</comment>
<dbReference type="InterPro" id="IPR003369">
    <property type="entry name" value="TatA/B/E"/>
</dbReference>
<keyword evidence="3" id="KW-1003">Cell membrane</keyword>
<evidence type="ECO:0000256" key="3">
    <source>
        <dbReference type="ARBA" id="ARBA00022475"/>
    </source>
</evidence>
<keyword evidence="6" id="KW-1133">Transmembrane helix</keyword>
<dbReference type="PANTHER" id="PTHR33162">
    <property type="entry name" value="SEC-INDEPENDENT PROTEIN TRANSLOCASE PROTEIN TATA, CHLOROPLASTIC"/>
    <property type="match status" value="1"/>
</dbReference>
<evidence type="ECO:0000256" key="8">
    <source>
        <dbReference type="ARBA" id="ARBA00023136"/>
    </source>
</evidence>
<sequence length="96" mass="10662">MLGIGLPELILILVLALLVLGPQRLPEAARMLGRGYAYLRQASEEFQNTIKQDIAAMDRQEDAQQNKAVAQEIRERFATVPEAQTTISLTEQPQDG</sequence>
<evidence type="ECO:0000313" key="11">
    <source>
        <dbReference type="Proteomes" id="UP001174909"/>
    </source>
</evidence>
<evidence type="ECO:0000256" key="4">
    <source>
        <dbReference type="ARBA" id="ARBA00022692"/>
    </source>
</evidence>
<keyword evidence="11" id="KW-1185">Reference proteome</keyword>
<evidence type="ECO:0000313" key="10">
    <source>
        <dbReference type="EMBL" id="CAI8034771.1"/>
    </source>
</evidence>
<feature type="signal peptide" evidence="9">
    <location>
        <begin position="1"/>
        <end position="16"/>
    </location>
</feature>
<keyword evidence="4" id="KW-0812">Transmembrane</keyword>
<gene>
    <name evidence="10" type="ORF">GBAR_LOCUS19544</name>
</gene>
<evidence type="ECO:0000256" key="9">
    <source>
        <dbReference type="SAM" id="SignalP"/>
    </source>
</evidence>
<evidence type="ECO:0000256" key="1">
    <source>
        <dbReference type="ARBA" id="ARBA00004167"/>
    </source>
</evidence>
<dbReference type="EMBL" id="CASHTH010002752">
    <property type="protein sequence ID" value="CAI8034771.1"/>
    <property type="molecule type" value="Genomic_DNA"/>
</dbReference>
<reference evidence="10" key="1">
    <citation type="submission" date="2023-03" db="EMBL/GenBank/DDBJ databases">
        <authorList>
            <person name="Steffen K."/>
            <person name="Cardenas P."/>
        </authorList>
    </citation>
    <scope>NUCLEOTIDE SEQUENCE</scope>
</reference>
<dbReference type="Proteomes" id="UP001174909">
    <property type="component" value="Unassembled WGS sequence"/>
</dbReference>
<evidence type="ECO:0000256" key="6">
    <source>
        <dbReference type="ARBA" id="ARBA00022989"/>
    </source>
</evidence>
<dbReference type="GO" id="GO:0008320">
    <property type="term" value="F:protein transmembrane transporter activity"/>
    <property type="evidence" value="ECO:0007669"/>
    <property type="project" value="InterPro"/>
</dbReference>
<dbReference type="PRINTS" id="PR01506">
    <property type="entry name" value="TATBPROTEIN"/>
</dbReference>
<protein>
    <submittedName>
        <fullName evidence="10">Sec-independent protein translocase protein TatA</fullName>
    </submittedName>
</protein>
<name>A0AA35STM8_GEOBA</name>
<comment type="caution">
    <text evidence="10">The sequence shown here is derived from an EMBL/GenBank/DDBJ whole genome shotgun (WGS) entry which is preliminary data.</text>
</comment>
<proteinExistence type="predicted"/>
<evidence type="ECO:0000256" key="5">
    <source>
        <dbReference type="ARBA" id="ARBA00022927"/>
    </source>
</evidence>
<dbReference type="GO" id="GO:0016020">
    <property type="term" value="C:membrane"/>
    <property type="evidence" value="ECO:0007669"/>
    <property type="project" value="UniProtKB-SubCell"/>
</dbReference>
<keyword evidence="8" id="KW-0472">Membrane</keyword>